<sequence length="280" mass="30526">MHGTRRQRVDGALRLAYRRDAQGSTRLSNLYQRAPCRALFPDTDAPEPTQAVLLTTSGGLTGGDRLRIEAEVGAGAQLTLTTQAAEKIYRALADEADTVIDVRLRVGTLAWAEWLAQETILFDRARLRRRLTIDIAADAHLLATESVVFGRRAMNEHCEHGLLRDVWRIRRDGRLAWADAQHLRGELRPLLSARFGFGGAAAGATLVCVGPRAASQLTMARRLLAEHQVEAAATVIDGILIVRLLAADALSLRAATVAITATLRAAVGDLPARLPRVWHC</sequence>
<dbReference type="GO" id="GO:0016151">
    <property type="term" value="F:nickel cation binding"/>
    <property type="evidence" value="ECO:0007669"/>
    <property type="project" value="UniProtKB-UniRule"/>
</dbReference>
<evidence type="ECO:0000256" key="4">
    <source>
        <dbReference type="HAMAP-Rule" id="MF_01384"/>
    </source>
</evidence>
<dbReference type="Pfam" id="PF01774">
    <property type="entry name" value="UreD"/>
    <property type="match status" value="1"/>
</dbReference>
<dbReference type="EMBL" id="JAAMOW010000001">
    <property type="protein sequence ID" value="NGY03151.1"/>
    <property type="molecule type" value="Genomic_DNA"/>
</dbReference>
<comment type="similarity">
    <text evidence="1 4">Belongs to the UreD family.</text>
</comment>
<comment type="subcellular location">
    <subcellularLocation>
        <location evidence="4">Cytoplasm</location>
    </subcellularLocation>
</comment>
<evidence type="ECO:0000313" key="6">
    <source>
        <dbReference type="Proteomes" id="UP000472676"/>
    </source>
</evidence>
<comment type="caution">
    <text evidence="5">The sequence shown here is derived from an EMBL/GenBank/DDBJ whole genome shotgun (WGS) entry which is preliminary data.</text>
</comment>
<dbReference type="HAMAP" id="MF_01384">
    <property type="entry name" value="UreD"/>
    <property type="match status" value="1"/>
</dbReference>
<organism evidence="5 6">
    <name type="scientific">Solimonas terrae</name>
    <dbReference type="NCBI Taxonomy" id="1396819"/>
    <lineage>
        <taxon>Bacteria</taxon>
        <taxon>Pseudomonadati</taxon>
        <taxon>Pseudomonadota</taxon>
        <taxon>Gammaproteobacteria</taxon>
        <taxon>Nevskiales</taxon>
        <taxon>Nevskiaceae</taxon>
        <taxon>Solimonas</taxon>
    </lineage>
</organism>
<comment type="subunit">
    <text evidence="4">UreD, UreF and UreG form a complex that acts as a GTP-hydrolysis-dependent molecular chaperone, activating the urease apoprotein by helping to assemble the nickel containing metallocenter of UreC. The UreE protein probably delivers the nickel.</text>
</comment>
<dbReference type="InterPro" id="IPR002669">
    <property type="entry name" value="UreD"/>
</dbReference>
<dbReference type="PANTHER" id="PTHR33643:SF1">
    <property type="entry name" value="UREASE ACCESSORY PROTEIN D"/>
    <property type="match status" value="1"/>
</dbReference>
<proteinExistence type="inferred from homology"/>
<dbReference type="PANTHER" id="PTHR33643">
    <property type="entry name" value="UREASE ACCESSORY PROTEIN D"/>
    <property type="match status" value="1"/>
</dbReference>
<protein>
    <recommendedName>
        <fullName evidence="4">Urease accessory protein UreD</fullName>
    </recommendedName>
</protein>
<dbReference type="AlphaFoldDB" id="A0A6M2BLD8"/>
<dbReference type="GO" id="GO:0005737">
    <property type="term" value="C:cytoplasm"/>
    <property type="evidence" value="ECO:0007669"/>
    <property type="project" value="UniProtKB-SubCell"/>
</dbReference>
<evidence type="ECO:0000256" key="1">
    <source>
        <dbReference type="ARBA" id="ARBA00007177"/>
    </source>
</evidence>
<keyword evidence="4" id="KW-0963">Cytoplasm</keyword>
<gene>
    <name evidence="4" type="primary">ureD</name>
    <name evidence="5" type="ORF">G7Y85_00085</name>
</gene>
<name>A0A6M2BLD8_9GAMM</name>
<keyword evidence="2 4" id="KW-0996">Nickel insertion</keyword>
<comment type="function">
    <text evidence="4">Required for maturation of urease via the functional incorporation of the urease nickel metallocenter.</text>
</comment>
<reference evidence="5 6" key="1">
    <citation type="journal article" date="2014" name="Int. J. Syst. Evol. Microbiol.">
        <title>Solimonas terrae sp. nov., isolated from soil.</title>
        <authorList>
            <person name="Kim S.J."/>
            <person name="Moon J.Y."/>
            <person name="Weon H.Y."/>
            <person name="Ahn J.H."/>
            <person name="Chen W.M."/>
            <person name="Kwon S.W."/>
        </authorList>
    </citation>
    <scope>NUCLEOTIDE SEQUENCE [LARGE SCALE GENOMIC DNA]</scope>
    <source>
        <strain evidence="5 6">KIS83-12</strain>
    </source>
</reference>
<keyword evidence="3 4" id="KW-0143">Chaperone</keyword>
<accession>A0A6M2BLD8</accession>
<keyword evidence="6" id="KW-1185">Reference proteome</keyword>
<evidence type="ECO:0000256" key="3">
    <source>
        <dbReference type="ARBA" id="ARBA00023186"/>
    </source>
</evidence>
<dbReference type="Proteomes" id="UP000472676">
    <property type="component" value="Unassembled WGS sequence"/>
</dbReference>
<evidence type="ECO:0000256" key="2">
    <source>
        <dbReference type="ARBA" id="ARBA00022988"/>
    </source>
</evidence>
<evidence type="ECO:0000313" key="5">
    <source>
        <dbReference type="EMBL" id="NGY03151.1"/>
    </source>
</evidence>